<reference evidence="2 3" key="1">
    <citation type="submission" date="2019-08" db="EMBL/GenBank/DDBJ databases">
        <title>Genome of Luteibaculum oceani JCM 18817.</title>
        <authorList>
            <person name="Bowman J.P."/>
        </authorList>
    </citation>
    <scope>NUCLEOTIDE SEQUENCE [LARGE SCALE GENOMIC DNA]</scope>
    <source>
        <strain evidence="2 3">JCM 18817</strain>
    </source>
</reference>
<evidence type="ECO:0000256" key="1">
    <source>
        <dbReference type="SAM" id="Phobius"/>
    </source>
</evidence>
<organism evidence="2 3">
    <name type="scientific">Luteibaculum oceani</name>
    <dbReference type="NCBI Taxonomy" id="1294296"/>
    <lineage>
        <taxon>Bacteria</taxon>
        <taxon>Pseudomonadati</taxon>
        <taxon>Bacteroidota</taxon>
        <taxon>Flavobacteriia</taxon>
        <taxon>Flavobacteriales</taxon>
        <taxon>Luteibaculaceae</taxon>
        <taxon>Luteibaculum</taxon>
    </lineage>
</organism>
<name>A0A5C6V1D9_9FLAO</name>
<evidence type="ECO:0000313" key="3">
    <source>
        <dbReference type="Proteomes" id="UP000321168"/>
    </source>
</evidence>
<proteinExistence type="predicted"/>
<keyword evidence="1" id="KW-0812">Transmembrane</keyword>
<evidence type="ECO:0000313" key="2">
    <source>
        <dbReference type="EMBL" id="TXC78774.1"/>
    </source>
</evidence>
<gene>
    <name evidence="2" type="ORF">FRX97_06035</name>
</gene>
<dbReference type="Proteomes" id="UP000321168">
    <property type="component" value="Unassembled WGS sequence"/>
</dbReference>
<feature type="transmembrane region" description="Helical" evidence="1">
    <location>
        <begin position="37"/>
        <end position="58"/>
    </location>
</feature>
<dbReference type="EMBL" id="VORB01000005">
    <property type="protein sequence ID" value="TXC78774.1"/>
    <property type="molecule type" value="Genomic_DNA"/>
</dbReference>
<dbReference type="AlphaFoldDB" id="A0A5C6V1D9"/>
<keyword evidence="1" id="KW-0472">Membrane</keyword>
<sequence length="68" mass="7458">MKTNFSRLKTSILIFFICLFVKMEAIADGPGWVEGPSSGFGKGLGIGITICIVGYFIIKEIDSKQNKK</sequence>
<dbReference type="RefSeq" id="WP_147014297.1">
    <property type="nucleotide sequence ID" value="NZ_VORB01000005.1"/>
</dbReference>
<protein>
    <submittedName>
        <fullName evidence="2">Uncharacterized protein</fullName>
    </submittedName>
</protein>
<keyword evidence="1" id="KW-1133">Transmembrane helix</keyword>
<comment type="caution">
    <text evidence="2">The sequence shown here is derived from an EMBL/GenBank/DDBJ whole genome shotgun (WGS) entry which is preliminary data.</text>
</comment>
<accession>A0A5C6V1D9</accession>
<keyword evidence="3" id="KW-1185">Reference proteome</keyword>